<organism evidence="1 2">
    <name type="scientific">Neorhodopirellula pilleata</name>
    <dbReference type="NCBI Taxonomy" id="2714738"/>
    <lineage>
        <taxon>Bacteria</taxon>
        <taxon>Pseudomonadati</taxon>
        <taxon>Planctomycetota</taxon>
        <taxon>Planctomycetia</taxon>
        <taxon>Pirellulales</taxon>
        <taxon>Pirellulaceae</taxon>
        <taxon>Neorhodopirellula</taxon>
    </lineage>
</organism>
<reference evidence="1 2" key="1">
    <citation type="submission" date="2019-02" db="EMBL/GenBank/DDBJ databases">
        <title>Deep-cultivation of Planctomycetes and their phenomic and genomic characterization uncovers novel biology.</title>
        <authorList>
            <person name="Wiegand S."/>
            <person name="Jogler M."/>
            <person name="Boedeker C."/>
            <person name="Pinto D."/>
            <person name="Vollmers J."/>
            <person name="Rivas-Marin E."/>
            <person name="Kohn T."/>
            <person name="Peeters S.H."/>
            <person name="Heuer A."/>
            <person name="Rast P."/>
            <person name="Oberbeckmann S."/>
            <person name="Bunk B."/>
            <person name="Jeske O."/>
            <person name="Meyerdierks A."/>
            <person name="Storesund J.E."/>
            <person name="Kallscheuer N."/>
            <person name="Luecker S."/>
            <person name="Lage O.M."/>
            <person name="Pohl T."/>
            <person name="Merkel B.J."/>
            <person name="Hornburger P."/>
            <person name="Mueller R.-W."/>
            <person name="Bruemmer F."/>
            <person name="Labrenz M."/>
            <person name="Spormann A.M."/>
            <person name="Op Den Camp H."/>
            <person name="Overmann J."/>
            <person name="Amann R."/>
            <person name="Jetten M.S.M."/>
            <person name="Mascher T."/>
            <person name="Medema M.H."/>
            <person name="Devos D.P."/>
            <person name="Kaster A.-K."/>
            <person name="Ovreas L."/>
            <person name="Rohde M."/>
            <person name="Galperin M.Y."/>
            <person name="Jogler C."/>
        </authorList>
    </citation>
    <scope>NUCLEOTIDE SEQUENCE [LARGE SCALE GENOMIC DNA]</scope>
    <source>
        <strain evidence="1 2">Pla100</strain>
    </source>
</reference>
<dbReference type="RefSeq" id="WP_146576438.1">
    <property type="nucleotide sequence ID" value="NZ_SJPM01000001.1"/>
</dbReference>
<protein>
    <submittedName>
        <fullName evidence="1">Uncharacterized protein</fullName>
    </submittedName>
</protein>
<dbReference type="Proteomes" id="UP000316213">
    <property type="component" value="Unassembled WGS sequence"/>
</dbReference>
<gene>
    <name evidence="1" type="ORF">Pla100_09810</name>
</gene>
<dbReference type="AlphaFoldDB" id="A0A5C6AVJ2"/>
<name>A0A5C6AVJ2_9BACT</name>
<comment type="caution">
    <text evidence="1">The sequence shown here is derived from an EMBL/GenBank/DDBJ whole genome shotgun (WGS) entry which is preliminary data.</text>
</comment>
<keyword evidence="2" id="KW-1185">Reference proteome</keyword>
<evidence type="ECO:0000313" key="1">
    <source>
        <dbReference type="EMBL" id="TWU04045.1"/>
    </source>
</evidence>
<proteinExistence type="predicted"/>
<dbReference type="EMBL" id="SJPM01000001">
    <property type="protein sequence ID" value="TWU04045.1"/>
    <property type="molecule type" value="Genomic_DNA"/>
</dbReference>
<sequence length="66" mass="7631">MQFLLLSGQLNREERRLQLAVRAFPFWFGFVAGKRRSQKDLPVSNGYYGDLSHFILCPLTIARTLS</sequence>
<evidence type="ECO:0000313" key="2">
    <source>
        <dbReference type="Proteomes" id="UP000316213"/>
    </source>
</evidence>
<accession>A0A5C6AVJ2</accession>